<dbReference type="FunFam" id="1.20.1270.10:FF:000002">
    <property type="entry name" value="Heat shock 70 kDa protein 4"/>
    <property type="match status" value="1"/>
</dbReference>
<evidence type="ECO:0000256" key="3">
    <source>
        <dbReference type="ARBA" id="ARBA00023186"/>
    </source>
</evidence>
<dbReference type="STRING" id="79200.A0A166IW83"/>
<dbReference type="Gene3D" id="1.20.1270.10">
    <property type="match status" value="1"/>
</dbReference>
<accession>A0A166IW83</accession>
<dbReference type="GO" id="GO:0140662">
    <property type="term" value="F:ATP-dependent protein folding chaperone"/>
    <property type="evidence" value="ECO:0007669"/>
    <property type="project" value="InterPro"/>
</dbReference>
<dbReference type="OMA" id="EYRMSAD"/>
<gene>
    <name evidence="6" type="ORF">DCAR_004213</name>
</gene>
<organism evidence="6">
    <name type="scientific">Daucus carota subsp. sativus</name>
    <name type="common">Carrot</name>
    <dbReference type="NCBI Taxonomy" id="79200"/>
    <lineage>
        <taxon>Eukaryota</taxon>
        <taxon>Viridiplantae</taxon>
        <taxon>Streptophyta</taxon>
        <taxon>Embryophyta</taxon>
        <taxon>Tracheophyta</taxon>
        <taxon>Spermatophyta</taxon>
        <taxon>Magnoliopsida</taxon>
        <taxon>eudicotyledons</taxon>
        <taxon>Gunneridae</taxon>
        <taxon>Pentapetalae</taxon>
        <taxon>asterids</taxon>
        <taxon>campanulids</taxon>
        <taxon>Apiales</taxon>
        <taxon>Apiaceae</taxon>
        <taxon>Apioideae</taxon>
        <taxon>Scandiceae</taxon>
        <taxon>Daucinae</taxon>
        <taxon>Daucus</taxon>
        <taxon>Daucus sect. Daucus</taxon>
    </lineage>
</organism>
<dbReference type="SUPFAM" id="SSF100934">
    <property type="entry name" value="Heat shock protein 70kD (HSP70), C-terminal subdomain"/>
    <property type="match status" value="1"/>
</dbReference>
<name>A0A166IW83_DAUCS</name>
<keyword evidence="2" id="KW-0067">ATP-binding</keyword>
<dbReference type="SUPFAM" id="SSF53067">
    <property type="entry name" value="Actin-like ATPase domain"/>
    <property type="match status" value="2"/>
</dbReference>
<dbReference type="Gramene" id="KZN11557">
    <property type="protein sequence ID" value="KZN11557"/>
    <property type="gene ID" value="DCAR_004213"/>
</dbReference>
<dbReference type="GO" id="GO:0005524">
    <property type="term" value="F:ATP binding"/>
    <property type="evidence" value="ECO:0007669"/>
    <property type="project" value="UniProtKB-KW"/>
</dbReference>
<dbReference type="Gene3D" id="2.60.34.10">
    <property type="entry name" value="Substrate Binding Domain Of DNAk, Chain A, domain 1"/>
    <property type="match status" value="1"/>
</dbReference>
<dbReference type="InterPro" id="IPR043129">
    <property type="entry name" value="ATPase_NBD"/>
</dbReference>
<evidence type="ECO:0000256" key="4">
    <source>
        <dbReference type="ARBA" id="ARBA00061090"/>
    </source>
</evidence>
<dbReference type="CDD" id="cd24095">
    <property type="entry name" value="ASKHA_NBD_HSP70_AtHsp70-14-like"/>
    <property type="match status" value="1"/>
</dbReference>
<keyword evidence="1" id="KW-0547">Nucleotide-binding</keyword>
<feature type="compositionally biased region" description="Polar residues" evidence="5">
    <location>
        <begin position="520"/>
        <end position="536"/>
    </location>
</feature>
<dbReference type="EMBL" id="LNRQ01000001">
    <property type="protein sequence ID" value="KZN11557.1"/>
    <property type="molecule type" value="Genomic_DNA"/>
</dbReference>
<dbReference type="Gene3D" id="3.30.420.40">
    <property type="match status" value="2"/>
</dbReference>
<feature type="region of interest" description="Disordered" evidence="5">
    <location>
        <begin position="762"/>
        <end position="782"/>
    </location>
</feature>
<dbReference type="InterPro" id="IPR013126">
    <property type="entry name" value="Hsp_70_fam"/>
</dbReference>
<proteinExistence type="inferred from homology"/>
<comment type="similarity">
    <text evidence="4">Belongs to the heat shock protein 70 (TC 1.A.33) family. HSP110/SSE subfamily.</text>
</comment>
<dbReference type="FunFam" id="3.30.420.40:FF:000171">
    <property type="entry name" value="Heat shock 70 kDa protein 4"/>
    <property type="match status" value="2"/>
</dbReference>
<dbReference type="InterPro" id="IPR029048">
    <property type="entry name" value="HSP70_C_sf"/>
</dbReference>
<comment type="caution">
    <text evidence="6">The sequence shown here is derived from an EMBL/GenBank/DDBJ whole genome shotgun (WGS) entry which is preliminary data.</text>
</comment>
<dbReference type="PANTHER" id="PTHR45639:SF10">
    <property type="entry name" value="HEAT SHOCK 70 KDA PROTEIN 16 ISOFORM X1"/>
    <property type="match status" value="1"/>
</dbReference>
<dbReference type="FunFam" id="3.30.30.30:FF:000002">
    <property type="entry name" value="Heat shock 70 kDa protein 4"/>
    <property type="match status" value="1"/>
</dbReference>
<dbReference type="InterPro" id="IPR029047">
    <property type="entry name" value="HSP70_peptide-bd_sf"/>
</dbReference>
<evidence type="ECO:0000256" key="5">
    <source>
        <dbReference type="SAM" id="MobiDB-lite"/>
    </source>
</evidence>
<dbReference type="FunFam" id="3.90.640.10:FF:000004">
    <property type="entry name" value="Heat shock 70 kDa protein 4"/>
    <property type="match status" value="1"/>
</dbReference>
<evidence type="ECO:0000256" key="2">
    <source>
        <dbReference type="ARBA" id="ARBA00022840"/>
    </source>
</evidence>
<dbReference type="Gene3D" id="3.30.30.30">
    <property type="match status" value="1"/>
</dbReference>
<feature type="compositionally biased region" description="Basic and acidic residues" evidence="5">
    <location>
        <begin position="771"/>
        <end position="782"/>
    </location>
</feature>
<feature type="region of interest" description="Disordered" evidence="5">
    <location>
        <begin position="513"/>
        <end position="554"/>
    </location>
</feature>
<dbReference type="SUPFAM" id="SSF100920">
    <property type="entry name" value="Heat shock protein 70kD (HSP70), peptide-binding domain"/>
    <property type="match status" value="1"/>
</dbReference>
<reference evidence="6" key="1">
    <citation type="journal article" date="2016" name="Nat. Genet.">
        <title>A high-quality carrot genome assembly provides new insights into carotenoid accumulation and asterid genome evolution.</title>
        <authorList>
            <person name="Iorizzo M."/>
            <person name="Ellison S."/>
            <person name="Senalik D."/>
            <person name="Zeng P."/>
            <person name="Satapoomin P."/>
            <person name="Huang J."/>
            <person name="Bowman M."/>
            <person name="Iovene M."/>
            <person name="Sanseverino W."/>
            <person name="Cavagnaro P."/>
            <person name="Yildiz M."/>
            <person name="Macko-Podgorni A."/>
            <person name="Moranska E."/>
            <person name="Grzebelus E."/>
            <person name="Grzebelus D."/>
            <person name="Ashrafi H."/>
            <person name="Zheng Z."/>
            <person name="Cheng S."/>
            <person name="Spooner D."/>
            <person name="Van Deynze A."/>
            <person name="Simon P."/>
        </authorList>
    </citation>
    <scope>NUCLEOTIDE SEQUENCE [LARGE SCALE GENOMIC DNA]</scope>
    <source>
        <tissue evidence="6">Leaf</tissue>
    </source>
</reference>
<dbReference type="Pfam" id="PF00012">
    <property type="entry name" value="HSP70"/>
    <property type="match status" value="1"/>
</dbReference>
<protein>
    <submittedName>
        <fullName evidence="6">Uncharacterized protein</fullName>
    </submittedName>
</protein>
<evidence type="ECO:0000256" key="1">
    <source>
        <dbReference type="ARBA" id="ARBA00022741"/>
    </source>
</evidence>
<dbReference type="Gene3D" id="3.90.640.10">
    <property type="entry name" value="Actin, Chain A, domain 4"/>
    <property type="match status" value="1"/>
</dbReference>
<dbReference type="GO" id="GO:0005829">
    <property type="term" value="C:cytosol"/>
    <property type="evidence" value="ECO:0007669"/>
    <property type="project" value="TreeGrafter"/>
</dbReference>
<evidence type="ECO:0000313" key="6">
    <source>
        <dbReference type="EMBL" id="KZN11557.1"/>
    </source>
</evidence>
<dbReference type="GO" id="GO:0005634">
    <property type="term" value="C:nucleus"/>
    <property type="evidence" value="ECO:0007669"/>
    <property type="project" value="TreeGrafter"/>
</dbReference>
<sequence>MSVVGFDIGNENCVIGYAKHRGIDVLLNEESNRETPGVVSFGEKQRFIGLAGAASATMNPKSTISQVKRLVGVRFKEVEEELGLLPFETSEGGDGGVLIHVRYMGERWIFTPVQIMAMLFAHLKQMAEKSLEMRVEECVIGIPSYFTDLQRRAYLDAAEIAGLHPLRLMHDCTATALGYGIYRTEYPSQGPSNVVFVDIGHCDTQVTVAAFESGYMKILSHSYDKNLGGRNFDDVLFKYFAMQFKEGYDIDVYSNTRASVRLRVACEKLKKVLSANPEAPLNIECLMDEKDVKGFIKREDFEKLSSDLFERISIPCRQALVDSGLTVDKIHSVELVGSGSRIPAVKHILASIFRTEPRRSLNASECVARGCALQCAMLSPVLRVKEYEVQDIFPFSIGLSTDEGPINTVSRSLLFPKGHLFPSVKIITLHRSNTFHLEAFYAGQNELPSGISPKISNVTIGPLEVNDAERAKVKVKVQLNLHGIVNIESATLIENCGDTFTAKAKAHSTVEHIEDDNHVSSDVANGANDSNSAESNPSRKHTADTRKRQIGRQDIPVSESVNCGMTRAELSEAQEKELLLTQQDIKMEQTQEKKNYLESYVYETRTKLSNTYGSFATESEREGISMILQQTEDWLYEDGDDESESVYTEKLADLRKLVDPIESRYKDEEARVQETSRLLNCIEDYQKVATSLSSNQREAVVAECNKARQWLLDRKQQQDLMPTNVDPVLWSSEIKKKTDTLDANFCALYVRMCKHIMRSKASATTPDDIMDGNKEDDNMSVD</sequence>
<keyword evidence="3" id="KW-0143">Chaperone</keyword>
<dbReference type="PRINTS" id="PR00301">
    <property type="entry name" value="HEATSHOCK70"/>
</dbReference>
<dbReference type="AlphaFoldDB" id="A0A166IW83"/>
<dbReference type="PANTHER" id="PTHR45639">
    <property type="entry name" value="HSC70CB, ISOFORM G-RELATED"/>
    <property type="match status" value="1"/>
</dbReference>